<organism evidence="1 2">
    <name type="scientific">Shinella curvata</name>
    <dbReference type="NCBI Taxonomy" id="1817964"/>
    <lineage>
        <taxon>Bacteria</taxon>
        <taxon>Pseudomonadati</taxon>
        <taxon>Pseudomonadota</taxon>
        <taxon>Alphaproteobacteria</taxon>
        <taxon>Hyphomicrobiales</taxon>
        <taxon>Rhizobiaceae</taxon>
        <taxon>Shinella</taxon>
    </lineage>
</organism>
<sequence length="73" mass="7964">MVDLNTLPDPDDPESGFAAVIALRRLADGLERRAVRSALRQGWSWVRIAQALGVTKQAAHKRLSDVPTGDETP</sequence>
<dbReference type="EMBL" id="WHSC02000006">
    <property type="protein sequence ID" value="MDO6122459.1"/>
    <property type="molecule type" value="Genomic_DNA"/>
</dbReference>
<evidence type="ECO:0008006" key="3">
    <source>
        <dbReference type="Google" id="ProtNLM"/>
    </source>
</evidence>
<proteinExistence type="predicted"/>
<protein>
    <recommendedName>
        <fullName evidence="3">Homeodomain-like domain-containing protein</fullName>
    </recommendedName>
</protein>
<name>A0ABT8XFE2_9HYPH</name>
<comment type="caution">
    <text evidence="1">The sequence shown here is derived from an EMBL/GenBank/DDBJ whole genome shotgun (WGS) entry which is preliminary data.</text>
</comment>
<evidence type="ECO:0000313" key="1">
    <source>
        <dbReference type="EMBL" id="MDO6122459.1"/>
    </source>
</evidence>
<gene>
    <name evidence="1" type="ORF">GB928_014800</name>
</gene>
<accession>A0ABT8XFE2</accession>
<evidence type="ECO:0000313" key="2">
    <source>
        <dbReference type="Proteomes" id="UP001177080"/>
    </source>
</evidence>
<keyword evidence="2" id="KW-1185">Reference proteome</keyword>
<reference evidence="1" key="1">
    <citation type="submission" date="2022-04" db="EMBL/GenBank/DDBJ databases">
        <title>Shinella lacus sp. nov., a novel member of the genus Shinella from water.</title>
        <authorList>
            <person name="Deng Y."/>
        </authorList>
    </citation>
    <scope>NUCLEOTIDE SEQUENCE</scope>
    <source>
        <strain evidence="1">JCM 31239</strain>
    </source>
</reference>
<dbReference type="Proteomes" id="UP001177080">
    <property type="component" value="Unassembled WGS sequence"/>
</dbReference>
<dbReference type="RefSeq" id="WP_244760154.1">
    <property type="nucleotide sequence ID" value="NZ_JALJCJ010000002.1"/>
</dbReference>